<accession>A0ABM9D4U6</accession>
<keyword evidence="1" id="KW-0472">Membrane</keyword>
<dbReference type="InterPro" id="IPR038750">
    <property type="entry name" value="YczE/YyaS-like"/>
</dbReference>
<comment type="caution">
    <text evidence="2">The sequence shown here is derived from an EMBL/GenBank/DDBJ whole genome shotgun (WGS) entry which is preliminary data.</text>
</comment>
<feature type="transmembrane region" description="Helical" evidence="1">
    <location>
        <begin position="117"/>
        <end position="138"/>
    </location>
</feature>
<feature type="transmembrane region" description="Helical" evidence="1">
    <location>
        <begin position="90"/>
        <end position="111"/>
    </location>
</feature>
<organism evidence="2 3">
    <name type="scientific">Convivina praedatoris</name>
    <dbReference type="NCBI Taxonomy" id="2880963"/>
    <lineage>
        <taxon>Bacteria</taxon>
        <taxon>Bacillati</taxon>
        <taxon>Bacillota</taxon>
        <taxon>Bacilli</taxon>
        <taxon>Lactobacillales</taxon>
        <taxon>Lactobacillaceae</taxon>
        <taxon>Convivina</taxon>
    </lineage>
</organism>
<evidence type="ECO:0000313" key="2">
    <source>
        <dbReference type="EMBL" id="CAH1856045.1"/>
    </source>
</evidence>
<dbReference type="Proteomes" id="UP000838102">
    <property type="component" value="Unassembled WGS sequence"/>
</dbReference>
<dbReference type="EMBL" id="CAKOEU010000006">
    <property type="protein sequence ID" value="CAH1856045.1"/>
    <property type="molecule type" value="Genomic_DNA"/>
</dbReference>
<keyword evidence="1" id="KW-1133">Transmembrane helix</keyword>
<gene>
    <name evidence="2" type="ORF">LMG032447_01209</name>
</gene>
<protein>
    <submittedName>
        <fullName evidence="2">Uncharacterized protein</fullName>
    </submittedName>
</protein>
<evidence type="ECO:0000313" key="3">
    <source>
        <dbReference type="Proteomes" id="UP000838102"/>
    </source>
</evidence>
<reference evidence="2" key="1">
    <citation type="submission" date="2022-03" db="EMBL/GenBank/DDBJ databases">
        <authorList>
            <person name="Hettiarachchi G."/>
        </authorList>
    </citation>
    <scope>NUCLEOTIDE SEQUENCE</scope>
    <source>
        <strain evidence="2">LMG 32447</strain>
    </source>
</reference>
<sequence length="234" mass="26335">MYYRDGEYYELKPSQTFFYFIVALMLNAFGNGLSVASNMGSAPWTAGAANLAHLTSWPISLFLMLISTTVAVANLFFADDFDLRRLLGNVFFGVAFSFLVGFFTNFFTHLGVTTLPLAWRIPIDLFAVMNVGIGISIYQRVNLIMHPIDDLTNILRFKYFRGNASKAQMSNFVVAIAISLTCFLFSHQLVALNIGTAFSFFFQGKIIAIADQRMFPHLVHGDLNRIHRIRKTNA</sequence>
<name>A0ABM9D4U6_9LACO</name>
<feature type="transmembrane region" description="Helical" evidence="1">
    <location>
        <begin position="16"/>
        <end position="37"/>
    </location>
</feature>
<dbReference type="RefSeq" id="WP_248706576.1">
    <property type="nucleotide sequence ID" value="NZ_CAKOET010000007.1"/>
</dbReference>
<keyword evidence="1" id="KW-0812">Transmembrane</keyword>
<feature type="transmembrane region" description="Helical" evidence="1">
    <location>
        <begin position="169"/>
        <end position="186"/>
    </location>
</feature>
<evidence type="ECO:0000256" key="1">
    <source>
        <dbReference type="SAM" id="Phobius"/>
    </source>
</evidence>
<proteinExistence type="predicted"/>
<keyword evidence="3" id="KW-1185">Reference proteome</keyword>
<dbReference type="Pfam" id="PF19700">
    <property type="entry name" value="DUF6198"/>
    <property type="match status" value="1"/>
</dbReference>
<feature type="transmembrane region" description="Helical" evidence="1">
    <location>
        <begin position="57"/>
        <end position="78"/>
    </location>
</feature>